<evidence type="ECO:0000313" key="3">
    <source>
        <dbReference type="Proteomes" id="UP000015106"/>
    </source>
</evidence>
<protein>
    <submittedName>
        <fullName evidence="2">Uncharacterized protein</fullName>
    </submittedName>
</protein>
<dbReference type="AlphaFoldDB" id="A0A8R7Q3T9"/>
<reference evidence="2" key="3">
    <citation type="submission" date="2022-06" db="UniProtKB">
        <authorList>
            <consortium name="EnsemblPlants"/>
        </authorList>
    </citation>
    <scope>IDENTIFICATION</scope>
</reference>
<feature type="compositionally biased region" description="Polar residues" evidence="1">
    <location>
        <begin position="1"/>
        <end position="12"/>
    </location>
</feature>
<accession>A0A8R7Q3T9</accession>
<evidence type="ECO:0000313" key="2">
    <source>
        <dbReference type="EnsemblPlants" id="TuG1812G0400000976.01.T01"/>
    </source>
</evidence>
<dbReference type="Proteomes" id="UP000015106">
    <property type="component" value="Chromosome 4"/>
</dbReference>
<reference evidence="2" key="2">
    <citation type="submission" date="2018-03" db="EMBL/GenBank/DDBJ databases">
        <title>The Triticum urartu genome reveals the dynamic nature of wheat genome evolution.</title>
        <authorList>
            <person name="Ling H."/>
            <person name="Ma B."/>
            <person name="Shi X."/>
            <person name="Liu H."/>
            <person name="Dong L."/>
            <person name="Sun H."/>
            <person name="Cao Y."/>
            <person name="Gao Q."/>
            <person name="Zheng S."/>
            <person name="Li Y."/>
            <person name="Yu Y."/>
            <person name="Du H."/>
            <person name="Qi M."/>
            <person name="Li Y."/>
            <person name="Yu H."/>
            <person name="Cui Y."/>
            <person name="Wang N."/>
            <person name="Chen C."/>
            <person name="Wu H."/>
            <person name="Zhao Y."/>
            <person name="Zhang J."/>
            <person name="Li Y."/>
            <person name="Zhou W."/>
            <person name="Zhang B."/>
            <person name="Hu W."/>
            <person name="Eijk M."/>
            <person name="Tang J."/>
            <person name="Witsenboer H."/>
            <person name="Zhao S."/>
            <person name="Li Z."/>
            <person name="Zhang A."/>
            <person name="Wang D."/>
            <person name="Liang C."/>
        </authorList>
    </citation>
    <scope>NUCLEOTIDE SEQUENCE [LARGE SCALE GENOMIC DNA]</scope>
    <source>
        <strain evidence="2">cv. G1812</strain>
    </source>
</reference>
<organism evidence="2 3">
    <name type="scientific">Triticum urartu</name>
    <name type="common">Red wild einkorn</name>
    <name type="synonym">Crithodium urartu</name>
    <dbReference type="NCBI Taxonomy" id="4572"/>
    <lineage>
        <taxon>Eukaryota</taxon>
        <taxon>Viridiplantae</taxon>
        <taxon>Streptophyta</taxon>
        <taxon>Embryophyta</taxon>
        <taxon>Tracheophyta</taxon>
        <taxon>Spermatophyta</taxon>
        <taxon>Magnoliopsida</taxon>
        <taxon>Liliopsida</taxon>
        <taxon>Poales</taxon>
        <taxon>Poaceae</taxon>
        <taxon>BOP clade</taxon>
        <taxon>Pooideae</taxon>
        <taxon>Triticodae</taxon>
        <taxon>Triticeae</taxon>
        <taxon>Triticinae</taxon>
        <taxon>Triticum</taxon>
    </lineage>
</organism>
<keyword evidence="3" id="KW-1185">Reference proteome</keyword>
<reference evidence="3" key="1">
    <citation type="journal article" date="2013" name="Nature">
        <title>Draft genome of the wheat A-genome progenitor Triticum urartu.</title>
        <authorList>
            <person name="Ling H.Q."/>
            <person name="Zhao S."/>
            <person name="Liu D."/>
            <person name="Wang J."/>
            <person name="Sun H."/>
            <person name="Zhang C."/>
            <person name="Fan H."/>
            <person name="Li D."/>
            <person name="Dong L."/>
            <person name="Tao Y."/>
            <person name="Gao C."/>
            <person name="Wu H."/>
            <person name="Li Y."/>
            <person name="Cui Y."/>
            <person name="Guo X."/>
            <person name="Zheng S."/>
            <person name="Wang B."/>
            <person name="Yu K."/>
            <person name="Liang Q."/>
            <person name="Yang W."/>
            <person name="Lou X."/>
            <person name="Chen J."/>
            <person name="Feng M."/>
            <person name="Jian J."/>
            <person name="Zhang X."/>
            <person name="Luo G."/>
            <person name="Jiang Y."/>
            <person name="Liu J."/>
            <person name="Wang Z."/>
            <person name="Sha Y."/>
            <person name="Zhang B."/>
            <person name="Wu H."/>
            <person name="Tang D."/>
            <person name="Shen Q."/>
            <person name="Xue P."/>
            <person name="Zou S."/>
            <person name="Wang X."/>
            <person name="Liu X."/>
            <person name="Wang F."/>
            <person name="Yang Y."/>
            <person name="An X."/>
            <person name="Dong Z."/>
            <person name="Zhang K."/>
            <person name="Zhang X."/>
            <person name="Luo M.C."/>
            <person name="Dvorak J."/>
            <person name="Tong Y."/>
            <person name="Wang J."/>
            <person name="Yang H."/>
            <person name="Li Z."/>
            <person name="Wang D."/>
            <person name="Zhang A."/>
            <person name="Wang J."/>
        </authorList>
    </citation>
    <scope>NUCLEOTIDE SEQUENCE</scope>
    <source>
        <strain evidence="3">cv. G1812</strain>
    </source>
</reference>
<name>A0A8R7Q3T9_TRIUA</name>
<evidence type="ECO:0000256" key="1">
    <source>
        <dbReference type="SAM" id="MobiDB-lite"/>
    </source>
</evidence>
<sequence>MDAAPTTSSNRKPQFGSLCSRPSAATSPPLQRPSRPYPTLPFSAHPSACPPDNARLNCCCQDLPQCGLHHCGHDIVDLRLRRLHPEGLPQLSRLVALSKIARSSYLDRRRTTLIDGDGFLSCWCDSGKLFVM</sequence>
<feature type="region of interest" description="Disordered" evidence="1">
    <location>
        <begin position="1"/>
        <end position="42"/>
    </location>
</feature>
<proteinExistence type="predicted"/>
<dbReference type="EnsemblPlants" id="TuG1812G0400000976.01.T01">
    <property type="protein sequence ID" value="TuG1812G0400000976.01.T01"/>
    <property type="gene ID" value="TuG1812G0400000976.01"/>
</dbReference>
<dbReference type="Gramene" id="TuG1812G0400000976.01.T01">
    <property type="protein sequence ID" value="TuG1812G0400000976.01.T01"/>
    <property type="gene ID" value="TuG1812G0400000976.01"/>
</dbReference>